<dbReference type="OrthoDB" id="5173988at2759"/>
<dbReference type="EMBL" id="MAVT02001543">
    <property type="protein sequence ID" value="POS70654.1"/>
    <property type="molecule type" value="Genomic_DNA"/>
</dbReference>
<gene>
    <name evidence="2" type="ORF">DHEL01_v210949</name>
</gene>
<comment type="caution">
    <text evidence="2">The sequence shown here is derived from an EMBL/GenBank/DDBJ whole genome shotgun (WGS) entry which is preliminary data.</text>
</comment>
<reference evidence="2" key="1">
    <citation type="submission" date="2017-09" db="EMBL/GenBank/DDBJ databases">
        <title>Polyketide synthases of a Diaporthe helianthi virulent isolate.</title>
        <authorList>
            <person name="Baroncelli R."/>
        </authorList>
    </citation>
    <scope>NUCLEOTIDE SEQUENCE [LARGE SCALE GENOMIC DNA]</scope>
    <source>
        <strain evidence="2">7/96</strain>
    </source>
</reference>
<evidence type="ECO:0000313" key="2">
    <source>
        <dbReference type="EMBL" id="POS70654.1"/>
    </source>
</evidence>
<dbReference type="Proteomes" id="UP000094444">
    <property type="component" value="Unassembled WGS sequence"/>
</dbReference>
<sequence>MHFPALIAASFLAVVSAENITYPDINLGIFGYPHGNHYVAWSPFTPTTTQDMSDLCTNKGSMRGTATWTTIRVVNTYALDPICRKPFNITDDSTNTTYYDLELACVDDNIDYYSFPQVTAVVERKTNRTVEACAPVPTMADGHGWTGDCQFCCGAGLSWQYACTPETA</sequence>
<protein>
    <submittedName>
        <fullName evidence="2">Uncharacterized protein</fullName>
    </submittedName>
</protein>
<evidence type="ECO:0000256" key="1">
    <source>
        <dbReference type="SAM" id="SignalP"/>
    </source>
</evidence>
<name>A0A2P5HK75_DIAHE</name>
<evidence type="ECO:0000313" key="3">
    <source>
        <dbReference type="Proteomes" id="UP000094444"/>
    </source>
</evidence>
<dbReference type="AlphaFoldDB" id="A0A2P5HK75"/>
<feature type="signal peptide" evidence="1">
    <location>
        <begin position="1"/>
        <end position="17"/>
    </location>
</feature>
<feature type="chain" id="PRO_5015123977" evidence="1">
    <location>
        <begin position="18"/>
        <end position="168"/>
    </location>
</feature>
<organism evidence="2 3">
    <name type="scientific">Diaporthe helianthi</name>
    <dbReference type="NCBI Taxonomy" id="158607"/>
    <lineage>
        <taxon>Eukaryota</taxon>
        <taxon>Fungi</taxon>
        <taxon>Dikarya</taxon>
        <taxon>Ascomycota</taxon>
        <taxon>Pezizomycotina</taxon>
        <taxon>Sordariomycetes</taxon>
        <taxon>Sordariomycetidae</taxon>
        <taxon>Diaporthales</taxon>
        <taxon>Diaporthaceae</taxon>
        <taxon>Diaporthe</taxon>
    </lineage>
</organism>
<dbReference type="InParanoid" id="A0A2P5HK75"/>
<keyword evidence="1" id="KW-0732">Signal</keyword>
<keyword evidence="3" id="KW-1185">Reference proteome</keyword>
<accession>A0A2P5HK75</accession>
<proteinExistence type="predicted"/>